<sequence>MVPCMTDHATAASSVAADVAAEVRAGMARRQPPATAGELATVIDVTPHTAGRRLSGAIPFTVVELVLIANWLEIPPAELLNPGARSAAS</sequence>
<keyword evidence="3" id="KW-1185">Reference proteome</keyword>
<dbReference type="Pfam" id="PF08667">
    <property type="entry name" value="BetR"/>
    <property type="match status" value="1"/>
</dbReference>
<name>A0ABP7XRT8_9ACTN</name>
<organism evidence="2 3">
    <name type="scientific">Nocardioides fonticola</name>
    <dbReference type="NCBI Taxonomy" id="450363"/>
    <lineage>
        <taxon>Bacteria</taxon>
        <taxon>Bacillati</taxon>
        <taxon>Actinomycetota</taxon>
        <taxon>Actinomycetes</taxon>
        <taxon>Propionibacteriales</taxon>
        <taxon>Nocardioidaceae</taxon>
        <taxon>Nocardioides</taxon>
    </lineage>
</organism>
<dbReference type="InterPro" id="IPR010982">
    <property type="entry name" value="Lambda_DNA-bd_dom_sf"/>
</dbReference>
<evidence type="ECO:0000313" key="2">
    <source>
        <dbReference type="EMBL" id="GAA4124675.1"/>
    </source>
</evidence>
<dbReference type="SUPFAM" id="SSF47413">
    <property type="entry name" value="lambda repressor-like DNA-binding domains"/>
    <property type="match status" value="1"/>
</dbReference>
<accession>A0ABP7XRT8</accession>
<gene>
    <name evidence="2" type="ORF">GCM10022215_32520</name>
</gene>
<dbReference type="InterPro" id="IPR013975">
    <property type="entry name" value="Tscrpt_reg_BetR_N"/>
</dbReference>
<dbReference type="EMBL" id="BAAAZH010000025">
    <property type="protein sequence ID" value="GAA4124675.1"/>
    <property type="molecule type" value="Genomic_DNA"/>
</dbReference>
<comment type="caution">
    <text evidence="2">The sequence shown here is derived from an EMBL/GenBank/DDBJ whole genome shotgun (WGS) entry which is preliminary data.</text>
</comment>
<reference evidence="3" key="1">
    <citation type="journal article" date="2019" name="Int. J. Syst. Evol. Microbiol.">
        <title>The Global Catalogue of Microorganisms (GCM) 10K type strain sequencing project: providing services to taxonomists for standard genome sequencing and annotation.</title>
        <authorList>
            <consortium name="The Broad Institute Genomics Platform"/>
            <consortium name="The Broad Institute Genome Sequencing Center for Infectious Disease"/>
            <person name="Wu L."/>
            <person name="Ma J."/>
        </authorList>
    </citation>
    <scope>NUCLEOTIDE SEQUENCE [LARGE SCALE GENOMIC DNA]</scope>
    <source>
        <strain evidence="3">JCM 16703</strain>
    </source>
</reference>
<evidence type="ECO:0000259" key="1">
    <source>
        <dbReference type="Pfam" id="PF08667"/>
    </source>
</evidence>
<feature type="domain" description="Transcription regulator BetR N-terminal" evidence="1">
    <location>
        <begin position="24"/>
        <end position="82"/>
    </location>
</feature>
<protein>
    <recommendedName>
        <fullName evidence="1">Transcription regulator BetR N-terminal domain-containing protein</fullName>
    </recommendedName>
</protein>
<evidence type="ECO:0000313" key="3">
    <source>
        <dbReference type="Proteomes" id="UP001501495"/>
    </source>
</evidence>
<dbReference type="Proteomes" id="UP001501495">
    <property type="component" value="Unassembled WGS sequence"/>
</dbReference>
<proteinExistence type="predicted"/>